<dbReference type="Proteomes" id="UP000053599">
    <property type="component" value="Unassembled WGS sequence"/>
</dbReference>
<reference evidence="2 3" key="1">
    <citation type="submission" date="2015-01" db="EMBL/GenBank/DDBJ databases">
        <title>The Genome Sequence of Exophiala sideris CBS121828.</title>
        <authorList>
            <consortium name="The Broad Institute Genomics Platform"/>
            <person name="Cuomo C."/>
            <person name="de Hoog S."/>
            <person name="Gorbushina A."/>
            <person name="Stielow B."/>
            <person name="Teixiera M."/>
            <person name="Abouelleil A."/>
            <person name="Chapman S.B."/>
            <person name="Priest M."/>
            <person name="Young S.K."/>
            <person name="Wortman J."/>
            <person name="Nusbaum C."/>
            <person name="Birren B."/>
        </authorList>
    </citation>
    <scope>NUCLEOTIDE SEQUENCE [LARGE SCALE GENOMIC DNA]</scope>
    <source>
        <strain evidence="2 3">CBS 121828</strain>
    </source>
</reference>
<feature type="region of interest" description="Disordered" evidence="1">
    <location>
        <begin position="217"/>
        <end position="237"/>
    </location>
</feature>
<dbReference type="EMBL" id="KN846953">
    <property type="protein sequence ID" value="KIV81053.1"/>
    <property type="molecule type" value="Genomic_DNA"/>
</dbReference>
<evidence type="ECO:0000313" key="2">
    <source>
        <dbReference type="EMBL" id="KIV81053.1"/>
    </source>
</evidence>
<dbReference type="GO" id="GO:0031511">
    <property type="term" value="C:Mis6-Sim4 complex"/>
    <property type="evidence" value="ECO:0007669"/>
    <property type="project" value="InterPro"/>
</dbReference>
<evidence type="ECO:0008006" key="4">
    <source>
        <dbReference type="Google" id="ProtNLM"/>
    </source>
</evidence>
<dbReference type="AlphaFoldDB" id="A0A0D1Z2G6"/>
<name>A0A0D1Z2G6_9EURO</name>
<dbReference type="STRING" id="1016849.A0A0D1Z2G6"/>
<dbReference type="HOGENOM" id="CLU_058478_1_0_1"/>
<dbReference type="PANTHER" id="PTHR42040">
    <property type="entry name" value="INNER KINETOCHORE SUBUNIT FTA4"/>
    <property type="match status" value="1"/>
</dbReference>
<sequence length="237" mass="27014">MEEQSITSIKAAFIRSQVRHLSTPLEPSTQWRDFTSEPEQGKLSDKSIQNVVAKVNEKIKQHNRMVFSAQSQRLVAEQIESLHWTLVDAENKHAETNAVIVKSDADLTDVSAIEALPETYEDLYLRPEHEADAEADTSHGETYTAMREELLELAHERDVLRQRLSKHKYLQRLLEPLEDPQTSIQPNLVTRDGEMSRELDRMRVLLARVTAKVSDVDDFTKSAASGQTNQQELRQPG</sequence>
<organism evidence="2 3">
    <name type="scientific">Exophiala sideris</name>
    <dbReference type="NCBI Taxonomy" id="1016849"/>
    <lineage>
        <taxon>Eukaryota</taxon>
        <taxon>Fungi</taxon>
        <taxon>Dikarya</taxon>
        <taxon>Ascomycota</taxon>
        <taxon>Pezizomycotina</taxon>
        <taxon>Eurotiomycetes</taxon>
        <taxon>Chaetothyriomycetidae</taxon>
        <taxon>Chaetothyriales</taxon>
        <taxon>Herpotrichiellaceae</taxon>
        <taxon>Exophiala</taxon>
    </lineage>
</organism>
<feature type="compositionally biased region" description="Polar residues" evidence="1">
    <location>
        <begin position="222"/>
        <end position="237"/>
    </location>
</feature>
<dbReference type="PANTHER" id="PTHR42040:SF1">
    <property type="entry name" value="INNER KINETOCHORE SUBUNIT FTA4"/>
    <property type="match status" value="1"/>
</dbReference>
<protein>
    <recommendedName>
        <fullName evidence="4">Kinetochore protein fta4</fullName>
    </recommendedName>
</protein>
<gene>
    <name evidence="2" type="ORF">PV11_08505</name>
</gene>
<evidence type="ECO:0000256" key="1">
    <source>
        <dbReference type="SAM" id="MobiDB-lite"/>
    </source>
</evidence>
<evidence type="ECO:0000313" key="3">
    <source>
        <dbReference type="Proteomes" id="UP000053599"/>
    </source>
</evidence>
<dbReference type="InterPro" id="IPR025207">
    <property type="entry name" value="Sim4_Fta4"/>
</dbReference>
<proteinExistence type="predicted"/>
<dbReference type="OrthoDB" id="21214at2759"/>
<dbReference type="Pfam" id="PF13093">
    <property type="entry name" value="FTA4"/>
    <property type="match status" value="1"/>
</dbReference>
<accession>A0A0D1Z2G6</accession>